<evidence type="ECO:0000313" key="20">
    <source>
        <dbReference type="EMBL" id="AXL21894.1"/>
    </source>
</evidence>
<evidence type="ECO:0000256" key="13">
    <source>
        <dbReference type="ARBA" id="ARBA00022777"/>
    </source>
</evidence>
<proteinExistence type="inferred from homology"/>
<dbReference type="GO" id="GO:0008820">
    <property type="term" value="F:cobinamide phosphate guanylyltransferase activity"/>
    <property type="evidence" value="ECO:0007669"/>
    <property type="project" value="UniProtKB-EC"/>
</dbReference>
<dbReference type="RefSeq" id="WP_107196566.1">
    <property type="nucleotide sequence ID" value="NZ_CP029462.1"/>
</dbReference>
<evidence type="ECO:0000256" key="10">
    <source>
        <dbReference type="ARBA" id="ARBA00022573"/>
    </source>
</evidence>
<keyword evidence="10" id="KW-0169">Cobalamin biosynthesis</keyword>
<comment type="pathway">
    <text evidence="6">Cofactor biosynthesis; adenosylcobalamin biosynthesis; adenosylcobalamin from cob(II)yrinate a,c-diamide: step 5/7.</text>
</comment>
<comment type="catalytic activity">
    <reaction evidence="2">
        <text>adenosylcob(III)inamide phosphate + GTP + H(+) = adenosylcob(III)inamide-GDP + diphosphate</text>
        <dbReference type="Rhea" id="RHEA:22712"/>
        <dbReference type="ChEBI" id="CHEBI:15378"/>
        <dbReference type="ChEBI" id="CHEBI:33019"/>
        <dbReference type="ChEBI" id="CHEBI:37565"/>
        <dbReference type="ChEBI" id="CHEBI:58502"/>
        <dbReference type="ChEBI" id="CHEBI:60487"/>
        <dbReference type="EC" id="2.7.7.62"/>
    </reaction>
</comment>
<dbReference type="EC" id="2.7.1.156" evidence="8"/>
<dbReference type="NCBIfam" id="NF004469">
    <property type="entry name" value="PRK05800.1"/>
    <property type="match status" value="1"/>
</dbReference>
<keyword evidence="20" id="KW-0548">Nucleotidyltransferase</keyword>
<evidence type="ECO:0000313" key="21">
    <source>
        <dbReference type="Proteomes" id="UP000254337"/>
    </source>
</evidence>
<comment type="catalytic activity">
    <reaction evidence="1">
        <text>adenosylcob(III)inamide + ATP = adenosylcob(III)inamide phosphate + ADP + H(+)</text>
        <dbReference type="Rhea" id="RHEA:15769"/>
        <dbReference type="ChEBI" id="CHEBI:2480"/>
        <dbReference type="ChEBI" id="CHEBI:15378"/>
        <dbReference type="ChEBI" id="CHEBI:30616"/>
        <dbReference type="ChEBI" id="CHEBI:58502"/>
        <dbReference type="ChEBI" id="CHEBI:456216"/>
        <dbReference type="EC" id="2.7.1.156"/>
    </reaction>
</comment>
<comment type="catalytic activity">
    <reaction evidence="3">
        <text>adenosylcob(III)inamide + GTP = adenosylcob(III)inamide phosphate + GDP + H(+)</text>
        <dbReference type="Rhea" id="RHEA:15765"/>
        <dbReference type="ChEBI" id="CHEBI:2480"/>
        <dbReference type="ChEBI" id="CHEBI:15378"/>
        <dbReference type="ChEBI" id="CHEBI:37565"/>
        <dbReference type="ChEBI" id="CHEBI:58189"/>
        <dbReference type="ChEBI" id="CHEBI:58502"/>
        <dbReference type="EC" id="2.7.1.156"/>
    </reaction>
</comment>
<dbReference type="EMBL" id="CP029462">
    <property type="protein sequence ID" value="AXL21894.1"/>
    <property type="molecule type" value="Genomic_DNA"/>
</dbReference>
<dbReference type="GO" id="GO:0009236">
    <property type="term" value="P:cobalamin biosynthetic process"/>
    <property type="evidence" value="ECO:0007669"/>
    <property type="project" value="UniProtKB-UniPathway"/>
</dbReference>
<feature type="binding site" evidence="19">
    <location>
        <begin position="52"/>
        <end position="55"/>
    </location>
    <ligand>
        <name>GTP</name>
        <dbReference type="ChEBI" id="CHEBI:37565"/>
    </ligand>
</feature>
<accession>A0A346B1A1</accession>
<dbReference type="UniPathway" id="UPA00148">
    <property type="reaction ID" value="UER00236"/>
</dbReference>
<evidence type="ECO:0000256" key="1">
    <source>
        <dbReference type="ARBA" id="ARBA00000312"/>
    </source>
</evidence>
<evidence type="ECO:0000256" key="9">
    <source>
        <dbReference type="ARBA" id="ARBA00012523"/>
    </source>
</evidence>
<evidence type="ECO:0000256" key="17">
    <source>
        <dbReference type="ARBA" id="ARBA00030571"/>
    </source>
</evidence>
<keyword evidence="12 19" id="KW-0547">Nucleotide-binding</keyword>
<evidence type="ECO:0000256" key="2">
    <source>
        <dbReference type="ARBA" id="ARBA00000711"/>
    </source>
</evidence>
<feature type="binding site" evidence="19">
    <location>
        <begin position="10"/>
        <end position="17"/>
    </location>
    <ligand>
        <name>GTP</name>
        <dbReference type="ChEBI" id="CHEBI:37565"/>
    </ligand>
</feature>
<dbReference type="GO" id="GO:0043752">
    <property type="term" value="F:adenosylcobinamide kinase activity"/>
    <property type="evidence" value="ECO:0007669"/>
    <property type="project" value="UniProtKB-EC"/>
</dbReference>
<keyword evidence="21" id="KW-1185">Reference proteome</keyword>
<keyword evidence="13 20" id="KW-0418">Kinase</keyword>
<evidence type="ECO:0000256" key="3">
    <source>
        <dbReference type="ARBA" id="ARBA00001522"/>
    </source>
</evidence>
<feature type="binding site" evidence="19">
    <location>
        <position position="85"/>
    </location>
    <ligand>
        <name>GTP</name>
        <dbReference type="ChEBI" id="CHEBI:37565"/>
    </ligand>
</feature>
<organism evidence="20 21">
    <name type="scientific">Megasphaera stantonii</name>
    <dbReference type="NCBI Taxonomy" id="2144175"/>
    <lineage>
        <taxon>Bacteria</taxon>
        <taxon>Bacillati</taxon>
        <taxon>Bacillota</taxon>
        <taxon>Negativicutes</taxon>
        <taxon>Veillonellales</taxon>
        <taxon>Veillonellaceae</taxon>
        <taxon>Megasphaera</taxon>
    </lineage>
</organism>
<gene>
    <name evidence="20" type="ORF">DKB62_10145</name>
</gene>
<reference evidence="20 21" key="1">
    <citation type="submission" date="2018-05" db="EMBL/GenBank/DDBJ databases">
        <title>Complete genome sequence of Megasphaera sp. AJH120T, isolated from the ceca of a chicken.</title>
        <authorList>
            <person name="Maki J."/>
            <person name="Looft T."/>
        </authorList>
    </citation>
    <scope>NUCLEOTIDE SEQUENCE [LARGE SCALE GENOMIC DNA]</scope>
    <source>
        <strain evidence="20 21">AJH120</strain>
    </source>
</reference>
<dbReference type="KEGG" id="meg:DKB62_10145"/>
<evidence type="ECO:0000256" key="15">
    <source>
        <dbReference type="ARBA" id="ARBA00023134"/>
    </source>
</evidence>
<evidence type="ECO:0000256" key="11">
    <source>
        <dbReference type="ARBA" id="ARBA00022679"/>
    </source>
</evidence>
<evidence type="ECO:0000256" key="8">
    <source>
        <dbReference type="ARBA" id="ARBA00012016"/>
    </source>
</evidence>
<dbReference type="SUPFAM" id="SSF52540">
    <property type="entry name" value="P-loop containing nucleoside triphosphate hydrolases"/>
    <property type="match status" value="1"/>
</dbReference>
<evidence type="ECO:0000256" key="18">
    <source>
        <dbReference type="PIRSR" id="PIRSR006135-1"/>
    </source>
</evidence>
<evidence type="ECO:0000256" key="7">
    <source>
        <dbReference type="ARBA" id="ARBA00007490"/>
    </source>
</evidence>
<feature type="binding site" evidence="19">
    <location>
        <begin position="35"/>
        <end position="37"/>
    </location>
    <ligand>
        <name>GTP</name>
        <dbReference type="ChEBI" id="CHEBI:37565"/>
    </ligand>
</feature>
<evidence type="ECO:0000256" key="16">
    <source>
        <dbReference type="ARBA" id="ARBA00029570"/>
    </source>
</evidence>
<dbReference type="InterPro" id="IPR003203">
    <property type="entry name" value="CobU/CobP"/>
</dbReference>
<comment type="pathway">
    <text evidence="5">Cofactor biosynthesis; adenosylcobalamin biosynthesis; adenosylcobalamin from cob(II)yrinate a,c-diamide: step 6/7.</text>
</comment>
<evidence type="ECO:0000256" key="4">
    <source>
        <dbReference type="ARBA" id="ARBA00003889"/>
    </source>
</evidence>
<evidence type="ECO:0000256" key="5">
    <source>
        <dbReference type="ARBA" id="ARBA00004692"/>
    </source>
</evidence>
<dbReference type="Gene3D" id="3.40.50.300">
    <property type="entry name" value="P-loop containing nucleotide triphosphate hydrolases"/>
    <property type="match status" value="1"/>
</dbReference>
<dbReference type="Pfam" id="PF02283">
    <property type="entry name" value="CobU"/>
    <property type="match status" value="1"/>
</dbReference>
<keyword evidence="11 20" id="KW-0808">Transferase</keyword>
<keyword evidence="15 19" id="KW-0342">GTP-binding</keyword>
<comment type="function">
    <text evidence="4">Catalyzes ATP-dependent phosphorylation of adenosylcobinamide and addition of GMP to adenosylcobinamide phosphate.</text>
</comment>
<keyword evidence="14" id="KW-0067">ATP-binding</keyword>
<dbReference type="PANTHER" id="PTHR34848">
    <property type="match status" value="1"/>
</dbReference>
<dbReference type="GO" id="GO:0005524">
    <property type="term" value="F:ATP binding"/>
    <property type="evidence" value="ECO:0007669"/>
    <property type="project" value="UniProtKB-KW"/>
</dbReference>
<evidence type="ECO:0000256" key="19">
    <source>
        <dbReference type="PIRSR" id="PIRSR006135-2"/>
    </source>
</evidence>
<evidence type="ECO:0000256" key="12">
    <source>
        <dbReference type="ARBA" id="ARBA00022741"/>
    </source>
</evidence>
<evidence type="ECO:0000256" key="6">
    <source>
        <dbReference type="ARBA" id="ARBA00005159"/>
    </source>
</evidence>
<dbReference type="CDD" id="cd00544">
    <property type="entry name" value="CobU"/>
    <property type="match status" value="1"/>
</dbReference>
<dbReference type="GO" id="GO:0005525">
    <property type="term" value="F:GTP binding"/>
    <property type="evidence" value="ECO:0007669"/>
    <property type="project" value="UniProtKB-KW"/>
</dbReference>
<protein>
    <recommendedName>
        <fullName evidence="16">Adenosylcobinamide kinase</fullName>
        <ecNumber evidence="8">2.7.1.156</ecNumber>
        <ecNumber evidence="9">2.7.7.62</ecNumber>
    </recommendedName>
    <alternativeName>
        <fullName evidence="17">Adenosylcobinamide-phosphate guanylyltransferase</fullName>
    </alternativeName>
</protein>
<dbReference type="PIRSF" id="PIRSF006135">
    <property type="entry name" value="CobU"/>
    <property type="match status" value="1"/>
</dbReference>
<feature type="active site" description="GMP-histidine intermediate" evidence="18">
    <location>
        <position position="51"/>
    </location>
</feature>
<dbReference type="PANTHER" id="PTHR34848:SF1">
    <property type="entry name" value="BIFUNCTIONAL ADENOSYLCOBALAMIN BIOSYNTHESIS PROTEIN COBU"/>
    <property type="match status" value="1"/>
</dbReference>
<comment type="similarity">
    <text evidence="7">Belongs to the CobU/CobP family.</text>
</comment>
<dbReference type="AlphaFoldDB" id="A0A346B1A1"/>
<name>A0A346B1A1_9FIRM</name>
<dbReference type="EC" id="2.7.7.62" evidence="9"/>
<feature type="binding site" evidence="19">
    <location>
        <position position="63"/>
    </location>
    <ligand>
        <name>GTP</name>
        <dbReference type="ChEBI" id="CHEBI:37565"/>
    </ligand>
</feature>
<dbReference type="OrthoDB" id="9799422at2"/>
<sequence>MKSKLIVVTGGARSGKSLFAEEYLASCSGRKAYVATAQILDEEMKERVAEHRRRRPEDWQTLEISSGLSAAFPAVLEQADAVLVDCLTLYLSNYLFAHETAGDEEILQGALQEMENIVGAVRQTEDKTVIFVTNELGCGIVPMSHISRLYRDVVGKVNQYAAGQADEVYWTVCGIPVEITRLRASIPPGGCR</sequence>
<dbReference type="Proteomes" id="UP000254337">
    <property type="component" value="Chromosome"/>
</dbReference>
<dbReference type="InterPro" id="IPR027417">
    <property type="entry name" value="P-loop_NTPase"/>
</dbReference>
<evidence type="ECO:0000256" key="14">
    <source>
        <dbReference type="ARBA" id="ARBA00022840"/>
    </source>
</evidence>